<dbReference type="InterPro" id="IPR036680">
    <property type="entry name" value="SPOR-like_sf"/>
</dbReference>
<dbReference type="AlphaFoldDB" id="A0A3B1C5K0"/>
<dbReference type="Gene3D" id="3.30.70.1070">
    <property type="entry name" value="Sporulation related repeat"/>
    <property type="match status" value="1"/>
</dbReference>
<sequence length="242" mass="26427">MAAKKYKSKVTLTGKQVSALIACIVAIALLSLTAGYITGRMVGGDTAEIKKDKEAPEDIFGGMSPRFLDPAEVKKETTFEKQSADSFSFHKKLEKETAPASKPLPKSLTPIDSKKHTAKALKKPKPSHKTKRAPSKKAKTAKKHSRPKPARQPVVISKKAGGKKLTIQVGSFKRIREARALAKRLGKKGYKAYVVPFKFKGETWSRVRVGLFDSAVSAKKTARKLAQEQNLPALLVSYQGGK</sequence>
<feature type="region of interest" description="Disordered" evidence="1">
    <location>
        <begin position="94"/>
        <end position="153"/>
    </location>
</feature>
<evidence type="ECO:0000256" key="1">
    <source>
        <dbReference type="SAM" id="MobiDB-lite"/>
    </source>
</evidence>
<dbReference type="EMBL" id="UOGA01000146">
    <property type="protein sequence ID" value="VAX19128.1"/>
    <property type="molecule type" value="Genomic_DNA"/>
</dbReference>
<dbReference type="PANTHER" id="PTHR38687:SF1">
    <property type="entry name" value="CELL DIVISION PROTEIN DEDD"/>
    <property type="match status" value="1"/>
</dbReference>
<dbReference type="Pfam" id="PF05036">
    <property type="entry name" value="SPOR"/>
    <property type="match status" value="1"/>
</dbReference>
<proteinExistence type="predicted"/>
<evidence type="ECO:0000313" key="3">
    <source>
        <dbReference type="EMBL" id="VAX19128.1"/>
    </source>
</evidence>
<organism evidence="3">
    <name type="scientific">hydrothermal vent metagenome</name>
    <dbReference type="NCBI Taxonomy" id="652676"/>
    <lineage>
        <taxon>unclassified sequences</taxon>
        <taxon>metagenomes</taxon>
        <taxon>ecological metagenomes</taxon>
    </lineage>
</organism>
<dbReference type="InterPro" id="IPR052521">
    <property type="entry name" value="Cell_div_SPOR-domain"/>
</dbReference>
<dbReference type="GO" id="GO:0032506">
    <property type="term" value="P:cytokinetic process"/>
    <property type="evidence" value="ECO:0007669"/>
    <property type="project" value="TreeGrafter"/>
</dbReference>
<dbReference type="InterPro" id="IPR007730">
    <property type="entry name" value="SPOR-like_dom"/>
</dbReference>
<evidence type="ECO:0000259" key="2">
    <source>
        <dbReference type="PROSITE" id="PS51724"/>
    </source>
</evidence>
<dbReference type="PANTHER" id="PTHR38687">
    <property type="entry name" value="CELL DIVISION PROTEIN DEDD-RELATED"/>
    <property type="match status" value="1"/>
</dbReference>
<feature type="compositionally biased region" description="Basic residues" evidence="1">
    <location>
        <begin position="116"/>
        <end position="149"/>
    </location>
</feature>
<dbReference type="GO" id="GO:0042834">
    <property type="term" value="F:peptidoglycan binding"/>
    <property type="evidence" value="ECO:0007669"/>
    <property type="project" value="InterPro"/>
</dbReference>
<feature type="domain" description="SPOR" evidence="2">
    <location>
        <begin position="159"/>
        <end position="238"/>
    </location>
</feature>
<reference evidence="3" key="1">
    <citation type="submission" date="2018-06" db="EMBL/GenBank/DDBJ databases">
        <authorList>
            <person name="Zhirakovskaya E."/>
        </authorList>
    </citation>
    <scope>NUCLEOTIDE SEQUENCE</scope>
</reference>
<dbReference type="GO" id="GO:0030428">
    <property type="term" value="C:cell septum"/>
    <property type="evidence" value="ECO:0007669"/>
    <property type="project" value="TreeGrafter"/>
</dbReference>
<gene>
    <name evidence="3" type="ORF">MNBD_NITROSPINAE04-332</name>
</gene>
<accession>A0A3B1C5K0</accession>
<dbReference type="GO" id="GO:0032153">
    <property type="term" value="C:cell division site"/>
    <property type="evidence" value="ECO:0007669"/>
    <property type="project" value="TreeGrafter"/>
</dbReference>
<protein>
    <recommendedName>
        <fullName evidence="2">SPOR domain-containing protein</fullName>
    </recommendedName>
</protein>
<name>A0A3B1C5K0_9ZZZZ</name>
<dbReference type="PROSITE" id="PS51724">
    <property type="entry name" value="SPOR"/>
    <property type="match status" value="1"/>
</dbReference>
<dbReference type="SUPFAM" id="SSF110997">
    <property type="entry name" value="Sporulation related repeat"/>
    <property type="match status" value="1"/>
</dbReference>